<evidence type="ECO:0000313" key="2">
    <source>
        <dbReference type="Proteomes" id="UP000070134"/>
    </source>
</evidence>
<proteinExistence type="predicted"/>
<accession>A0A126ZWW6</accession>
<dbReference type="OrthoDB" id="9803913at2"/>
<evidence type="ECO:0000313" key="1">
    <source>
        <dbReference type="EMBL" id="AMM31678.1"/>
    </source>
</evidence>
<dbReference type="Proteomes" id="UP000070134">
    <property type="component" value="Chromosome"/>
</dbReference>
<sequence length="99" mass="10938">MSLGFCAIDFETANSRRGSACYVRMTRVHGGAVLVEESFLMWPHSSLGRFSLGNIAVRGITPDMLHAAGAPCWVKPNAFSVVFTQEFRHLSSRIRHALT</sequence>
<dbReference type="KEGG" id="satk:SA2016_0993"/>
<name>A0A126ZWW6_9MICC</name>
<dbReference type="AlphaFoldDB" id="A0A126ZWW6"/>
<dbReference type="STRING" id="37927.SA2016_0993"/>
<protein>
    <recommendedName>
        <fullName evidence="3">Exonuclease</fullName>
    </recommendedName>
</protein>
<gene>
    <name evidence="1" type="ORF">SA2016_0993</name>
</gene>
<reference evidence="1 2" key="1">
    <citation type="submission" date="2016-02" db="EMBL/GenBank/DDBJ databases">
        <title>Complete genome of Sinomonas atrocyanea KCTC 3377.</title>
        <authorList>
            <person name="Kim K.M."/>
        </authorList>
    </citation>
    <scope>NUCLEOTIDE SEQUENCE [LARGE SCALE GENOMIC DNA]</scope>
    <source>
        <strain evidence="1 2">KCTC 3377</strain>
    </source>
</reference>
<dbReference type="RefSeq" id="WP_066496001.1">
    <property type="nucleotide sequence ID" value="NZ_BJMO01000043.1"/>
</dbReference>
<evidence type="ECO:0008006" key="3">
    <source>
        <dbReference type="Google" id="ProtNLM"/>
    </source>
</evidence>
<keyword evidence="2" id="KW-1185">Reference proteome</keyword>
<organism evidence="1 2">
    <name type="scientific">Sinomonas atrocyanea</name>
    <dbReference type="NCBI Taxonomy" id="37927"/>
    <lineage>
        <taxon>Bacteria</taxon>
        <taxon>Bacillati</taxon>
        <taxon>Actinomycetota</taxon>
        <taxon>Actinomycetes</taxon>
        <taxon>Micrococcales</taxon>
        <taxon>Micrococcaceae</taxon>
        <taxon>Sinomonas</taxon>
    </lineage>
</organism>
<dbReference type="EMBL" id="CP014518">
    <property type="protein sequence ID" value="AMM31678.1"/>
    <property type="molecule type" value="Genomic_DNA"/>
</dbReference>